<dbReference type="Proteomes" id="UP000001013">
    <property type="component" value="Chromosome"/>
</dbReference>
<dbReference type="OrthoDB" id="88777at2157"/>
<keyword evidence="1" id="KW-1133">Transmembrane helix</keyword>
<proteinExistence type="predicted"/>
<evidence type="ECO:0000313" key="3">
    <source>
        <dbReference type="Proteomes" id="UP000001013"/>
    </source>
</evidence>
<dbReference type="GeneID" id="31819466"/>
<keyword evidence="1" id="KW-0472">Membrane</keyword>
<protein>
    <submittedName>
        <fullName evidence="2">Uncharacterized protein</fullName>
    </submittedName>
</protein>
<dbReference type="eggNOG" id="ENOG502N5PH">
    <property type="taxonomic scope" value="Archaea"/>
</dbReference>
<sequence>MAPIKVENPDVLGVLLTALLWAPANASSEQLLWLYIFDSWGLYSEKPKLSYRLIGLLLFSAYVRIIHTLFWTKFLQVVDPKSVFGVIFVLLTTISGYLHIIVWRRSG</sequence>
<dbReference type="HOGENOM" id="CLU_2204208_0_0_2"/>
<dbReference type="RefSeq" id="WP_011011845.1">
    <property type="nucleotide sequence ID" value="NC_003413.1"/>
</dbReference>
<dbReference type="AlphaFoldDB" id="Q8U2V8"/>
<keyword evidence="1" id="KW-0812">Transmembrane</keyword>
<reference evidence="2 3" key="1">
    <citation type="journal article" date="1999" name="Genetics">
        <title>Divergence of the hyperthermophilic archaea Pyrococcus furiosus and P. horikoshii inferred from complete genomic sequences.</title>
        <authorList>
            <person name="Maeder D.L."/>
            <person name="Weiss R.B."/>
            <person name="Dunn D.M."/>
            <person name="Cherry J.L."/>
            <person name="Gonzalez J.M."/>
            <person name="DiRuggiero J."/>
            <person name="Robb F.T."/>
        </authorList>
    </citation>
    <scope>NUCLEOTIDE SEQUENCE [LARGE SCALE GENOMIC DNA]</scope>
    <source>
        <strain evidence="3">ATCC 43587 / DSM 3638 / JCM 8422 / Vc1</strain>
    </source>
</reference>
<organism evidence="2 3">
    <name type="scientific">Pyrococcus furiosus (strain ATCC 43587 / DSM 3638 / JCM 8422 / Vc1)</name>
    <dbReference type="NCBI Taxonomy" id="186497"/>
    <lineage>
        <taxon>Archaea</taxon>
        <taxon>Methanobacteriati</taxon>
        <taxon>Methanobacteriota</taxon>
        <taxon>Thermococci</taxon>
        <taxon>Thermococcales</taxon>
        <taxon>Thermococcaceae</taxon>
        <taxon>Pyrococcus</taxon>
    </lineage>
</organism>
<dbReference type="EMBL" id="AE009950">
    <property type="protein sequence ID" value="AAL80844.1"/>
    <property type="molecule type" value="Genomic_DNA"/>
</dbReference>
<evidence type="ECO:0000256" key="1">
    <source>
        <dbReference type="SAM" id="Phobius"/>
    </source>
</evidence>
<dbReference type="PaxDb" id="186497-PF0720"/>
<feature type="transmembrane region" description="Helical" evidence="1">
    <location>
        <begin position="83"/>
        <end position="103"/>
    </location>
</feature>
<dbReference type="STRING" id="186497.PF0720"/>
<name>Q8U2V8_PYRFU</name>
<keyword evidence="3" id="KW-1185">Reference proteome</keyword>
<feature type="transmembrane region" description="Helical" evidence="1">
    <location>
        <begin position="50"/>
        <end position="71"/>
    </location>
</feature>
<evidence type="ECO:0000313" key="2">
    <source>
        <dbReference type="EMBL" id="AAL80844.1"/>
    </source>
</evidence>
<accession>Q8U2V8</accession>
<dbReference type="KEGG" id="pfu:PF0720"/>
<gene>
    <name evidence="2" type="ordered locus">PF0720</name>
</gene>